<accession>A0A8G2BM28</accession>
<dbReference type="Pfam" id="PF03734">
    <property type="entry name" value="YkuD"/>
    <property type="match status" value="1"/>
</dbReference>
<dbReference type="InterPro" id="IPR038063">
    <property type="entry name" value="Transpep_catalytic_dom"/>
</dbReference>
<dbReference type="OrthoDB" id="9778545at2"/>
<keyword evidence="5 7" id="KW-0573">Peptidoglycan synthesis</keyword>
<dbReference type="InterPro" id="IPR036365">
    <property type="entry name" value="PGBD-like_sf"/>
</dbReference>
<evidence type="ECO:0000256" key="1">
    <source>
        <dbReference type="ARBA" id="ARBA00004752"/>
    </source>
</evidence>
<dbReference type="Proteomes" id="UP000198615">
    <property type="component" value="Unassembled WGS sequence"/>
</dbReference>
<dbReference type="GO" id="GO:0008360">
    <property type="term" value="P:regulation of cell shape"/>
    <property type="evidence" value="ECO:0007669"/>
    <property type="project" value="UniProtKB-UniRule"/>
</dbReference>
<evidence type="ECO:0000256" key="6">
    <source>
        <dbReference type="ARBA" id="ARBA00023316"/>
    </source>
</evidence>
<dbReference type="PANTHER" id="PTHR41533:SF2">
    <property type="entry name" value="BLR7131 PROTEIN"/>
    <property type="match status" value="1"/>
</dbReference>
<dbReference type="SUPFAM" id="SSF141523">
    <property type="entry name" value="L,D-transpeptidase catalytic domain-like"/>
    <property type="match status" value="1"/>
</dbReference>
<comment type="pathway">
    <text evidence="1 7">Cell wall biogenesis; peptidoglycan biosynthesis.</text>
</comment>
<keyword evidence="11" id="KW-1185">Reference proteome</keyword>
<name>A0A8G2BM28_9PROT</name>
<dbReference type="RefSeq" id="WP_093153750.1">
    <property type="nucleotide sequence ID" value="NZ_FNBW01000017.1"/>
</dbReference>
<dbReference type="SUPFAM" id="SSF47090">
    <property type="entry name" value="PGBD-like"/>
    <property type="match status" value="1"/>
</dbReference>
<evidence type="ECO:0000256" key="8">
    <source>
        <dbReference type="SAM" id="SignalP"/>
    </source>
</evidence>
<dbReference type="Pfam" id="PF20142">
    <property type="entry name" value="Scaffold"/>
    <property type="match status" value="1"/>
</dbReference>
<keyword evidence="4 7" id="KW-0133">Cell shape</keyword>
<organism evidence="10 11">
    <name type="scientific">Thalassobaculum litoreum DSM 18839</name>
    <dbReference type="NCBI Taxonomy" id="1123362"/>
    <lineage>
        <taxon>Bacteria</taxon>
        <taxon>Pseudomonadati</taxon>
        <taxon>Pseudomonadota</taxon>
        <taxon>Alphaproteobacteria</taxon>
        <taxon>Rhodospirillales</taxon>
        <taxon>Thalassobaculaceae</taxon>
        <taxon>Thalassobaculum</taxon>
    </lineage>
</organism>
<reference evidence="10 11" key="1">
    <citation type="submission" date="2016-10" db="EMBL/GenBank/DDBJ databases">
        <authorList>
            <person name="Varghese N."/>
            <person name="Submissions S."/>
        </authorList>
    </citation>
    <scope>NUCLEOTIDE SEQUENCE [LARGE SCALE GENOMIC DNA]</scope>
    <source>
        <strain evidence="10 11">DSM 18839</strain>
    </source>
</reference>
<dbReference type="InterPro" id="IPR052905">
    <property type="entry name" value="LD-transpeptidase_YkuD-like"/>
</dbReference>
<dbReference type="PANTHER" id="PTHR41533">
    <property type="entry name" value="L,D-TRANSPEPTIDASE HI_1667-RELATED"/>
    <property type="match status" value="1"/>
</dbReference>
<dbReference type="GO" id="GO:0004180">
    <property type="term" value="F:carboxypeptidase activity"/>
    <property type="evidence" value="ECO:0007669"/>
    <property type="project" value="UniProtKB-ARBA"/>
</dbReference>
<dbReference type="Gene3D" id="1.10.101.10">
    <property type="entry name" value="PGBD-like superfamily/PGBD"/>
    <property type="match status" value="1"/>
</dbReference>
<feature type="signal peptide" evidence="8">
    <location>
        <begin position="1"/>
        <end position="27"/>
    </location>
</feature>
<dbReference type="InterPro" id="IPR036366">
    <property type="entry name" value="PGBDSf"/>
</dbReference>
<dbReference type="InterPro" id="IPR045380">
    <property type="entry name" value="LD_TPept_scaffold_dom"/>
</dbReference>
<feature type="active site" description="Nucleophile" evidence="7">
    <location>
        <position position="441"/>
    </location>
</feature>
<evidence type="ECO:0000313" key="11">
    <source>
        <dbReference type="Proteomes" id="UP000198615"/>
    </source>
</evidence>
<keyword evidence="8" id="KW-0732">Signal</keyword>
<evidence type="ECO:0000313" key="10">
    <source>
        <dbReference type="EMBL" id="SDG42349.1"/>
    </source>
</evidence>
<evidence type="ECO:0000256" key="5">
    <source>
        <dbReference type="ARBA" id="ARBA00022984"/>
    </source>
</evidence>
<dbReference type="UniPathway" id="UPA00219"/>
<evidence type="ECO:0000256" key="3">
    <source>
        <dbReference type="ARBA" id="ARBA00022679"/>
    </source>
</evidence>
<evidence type="ECO:0000256" key="7">
    <source>
        <dbReference type="PROSITE-ProRule" id="PRU01373"/>
    </source>
</evidence>
<evidence type="ECO:0000256" key="4">
    <source>
        <dbReference type="ARBA" id="ARBA00022960"/>
    </source>
</evidence>
<protein>
    <submittedName>
        <fullName evidence="10">Murein L,D-transpeptidase YcbB/YkuD</fullName>
    </submittedName>
</protein>
<evidence type="ECO:0000259" key="9">
    <source>
        <dbReference type="PROSITE" id="PS52029"/>
    </source>
</evidence>
<dbReference type="CDD" id="cd16913">
    <property type="entry name" value="YkuD_like"/>
    <property type="match status" value="1"/>
</dbReference>
<dbReference type="GO" id="GO:0009252">
    <property type="term" value="P:peptidoglycan biosynthetic process"/>
    <property type="evidence" value="ECO:0007669"/>
    <property type="project" value="UniProtKB-UniPathway"/>
</dbReference>
<dbReference type="Pfam" id="PF01471">
    <property type="entry name" value="PG_binding_1"/>
    <property type="match status" value="1"/>
</dbReference>
<feature type="domain" description="L,D-TPase catalytic" evidence="9">
    <location>
        <begin position="287"/>
        <end position="468"/>
    </location>
</feature>
<dbReference type="EMBL" id="FNBW01000017">
    <property type="protein sequence ID" value="SDG42349.1"/>
    <property type="molecule type" value="Genomic_DNA"/>
</dbReference>
<feature type="active site" description="Proton donor/acceptor" evidence="7">
    <location>
        <position position="422"/>
    </location>
</feature>
<evidence type="ECO:0000256" key="2">
    <source>
        <dbReference type="ARBA" id="ARBA00005992"/>
    </source>
</evidence>
<feature type="chain" id="PRO_5034533239" evidence="8">
    <location>
        <begin position="28"/>
        <end position="520"/>
    </location>
</feature>
<dbReference type="InterPro" id="IPR002477">
    <property type="entry name" value="Peptidoglycan-bd-like"/>
</dbReference>
<comment type="similarity">
    <text evidence="2">Belongs to the YkuD family.</text>
</comment>
<dbReference type="Gene3D" id="2.40.440.10">
    <property type="entry name" value="L,D-transpeptidase catalytic domain-like"/>
    <property type="match status" value="1"/>
</dbReference>
<dbReference type="AlphaFoldDB" id="A0A8G2BM28"/>
<dbReference type="PROSITE" id="PS52029">
    <property type="entry name" value="LD_TPASE"/>
    <property type="match status" value="1"/>
</dbReference>
<dbReference type="GO" id="GO:0016740">
    <property type="term" value="F:transferase activity"/>
    <property type="evidence" value="ECO:0007669"/>
    <property type="project" value="UniProtKB-KW"/>
</dbReference>
<keyword evidence="6 7" id="KW-0961">Cell wall biogenesis/degradation</keyword>
<gene>
    <name evidence="10" type="ORF">SAMN05660686_04339</name>
</gene>
<sequence length="520" mass="56859">MTGPTPVRAILAAALALLISLTAPALAQSSDPTPDSTADFAPDPVVAAFLAARADGYAWVEENEVPTLNAKGAAVVRVLERAERQGLRPADFTLPAADSPESLDQAVSRTLLRYLTDLQAGRVAPKKVDPELFVFPRDVDGLALLDAVHAAPETAKAMADLAPGNPIYRRLRRLLLDYRALARSGGWHPVPEGPTLKPGMTDPRVSEVRRRLSSTADLTPASGATDLYDPALESAVRQFQRRHGLDADGAIGAKTVAAMNVPVRDRVRQIVLNMERFRWMPDEFGDDHVFVNMAGFELDYVVGGVTRLAMRVIVGRPYRETPVFSDTIRYLEFNPTWSVPAKIAAQDLLPKIKKDPSYLTAGGYELYAGYQDGAPQVDPASVDWAAIPKGRFPYRLRQAPGEKNALGQVKFMFPNQFDVYLHDTPARELFAKSVRNFSSGCIRLQKPITLAEVMLAADGQDPTQVRKILDGKKTARVNLKTPVPVHLTYLTAWIGEGGTVEFRDDIYGRDSLLANALGLI</sequence>
<comment type="caution">
    <text evidence="10">The sequence shown here is derived from an EMBL/GenBank/DDBJ whole genome shotgun (WGS) entry which is preliminary data.</text>
</comment>
<dbReference type="InterPro" id="IPR005490">
    <property type="entry name" value="LD_TPept_cat_dom"/>
</dbReference>
<keyword evidence="3" id="KW-0808">Transferase</keyword>
<proteinExistence type="inferred from homology"/>
<dbReference type="GO" id="GO:0071555">
    <property type="term" value="P:cell wall organization"/>
    <property type="evidence" value="ECO:0007669"/>
    <property type="project" value="UniProtKB-UniRule"/>
</dbReference>